<dbReference type="EC" id="2.7.6.1" evidence="2"/>
<dbReference type="OrthoDB" id="413572at2759"/>
<dbReference type="GO" id="GO:0006164">
    <property type="term" value="P:purine nucleotide biosynthetic process"/>
    <property type="evidence" value="ECO:0007669"/>
    <property type="project" value="TreeGrafter"/>
</dbReference>
<dbReference type="Gene3D" id="3.40.50.2020">
    <property type="match status" value="1"/>
</dbReference>
<evidence type="ECO:0000256" key="3">
    <source>
        <dbReference type="ARBA" id="ARBA00022679"/>
    </source>
</evidence>
<evidence type="ECO:0000256" key="4">
    <source>
        <dbReference type="ARBA" id="ARBA00022723"/>
    </source>
</evidence>
<evidence type="ECO:0000256" key="9">
    <source>
        <dbReference type="ARBA" id="ARBA00022842"/>
    </source>
</evidence>
<keyword evidence="9" id="KW-0460">Magnesium</keyword>
<keyword evidence="11" id="KW-1185">Reference proteome</keyword>
<dbReference type="Pfam" id="PF14572">
    <property type="entry name" value="Pribosyl_synth"/>
    <property type="match status" value="1"/>
</dbReference>
<dbReference type="SUPFAM" id="SSF53271">
    <property type="entry name" value="PRTase-like"/>
    <property type="match status" value="1"/>
</dbReference>
<evidence type="ECO:0000256" key="5">
    <source>
        <dbReference type="ARBA" id="ARBA00022727"/>
    </source>
</evidence>
<keyword evidence="8" id="KW-0067">ATP-binding</keyword>
<dbReference type="InterPro" id="IPR005946">
    <property type="entry name" value="Rib-P_diPkinase"/>
</dbReference>
<accession>A0A212C894</accession>
<dbReference type="NCBIfam" id="TIGR01251">
    <property type="entry name" value="ribP_PPkin"/>
    <property type="match status" value="1"/>
</dbReference>
<reference evidence="10 11" key="1">
    <citation type="journal article" date="2018" name="Mol. Genet. Genomics">
        <title>The red deer Cervus elaphus genome CerEla1.0: sequencing, annotating, genes, and chromosomes.</title>
        <authorList>
            <person name="Bana N.A."/>
            <person name="Nyiri A."/>
            <person name="Nagy J."/>
            <person name="Frank K."/>
            <person name="Nagy T."/>
            <person name="Steger V."/>
            <person name="Schiller M."/>
            <person name="Lakatos P."/>
            <person name="Sugar L."/>
            <person name="Horn P."/>
            <person name="Barta E."/>
            <person name="Orosz L."/>
        </authorList>
    </citation>
    <scope>NUCLEOTIDE SEQUENCE [LARGE SCALE GENOMIC DNA]</scope>
    <source>
        <strain evidence="10">Hungarian</strain>
    </source>
</reference>
<protein>
    <recommendedName>
        <fullName evidence="2">ribose-phosphate diphosphokinase</fullName>
        <ecNumber evidence="2">2.7.6.1</ecNumber>
    </recommendedName>
</protein>
<keyword evidence="5" id="KW-0545">Nucleotide biosynthesis</keyword>
<evidence type="ECO:0000313" key="10">
    <source>
        <dbReference type="EMBL" id="OWK02198.1"/>
    </source>
</evidence>
<dbReference type="FunFam" id="3.40.50.2020:FF:000005">
    <property type="entry name" value="Ribose-phosphate pyrophosphokinase 1"/>
    <property type="match status" value="1"/>
</dbReference>
<dbReference type="GO" id="GO:0006015">
    <property type="term" value="P:5-phosphoribose 1-diphosphate biosynthetic process"/>
    <property type="evidence" value="ECO:0007669"/>
    <property type="project" value="TreeGrafter"/>
</dbReference>
<dbReference type="GO" id="GO:0002189">
    <property type="term" value="C:ribose phosphate diphosphokinase complex"/>
    <property type="evidence" value="ECO:0007669"/>
    <property type="project" value="TreeGrafter"/>
</dbReference>
<evidence type="ECO:0000256" key="1">
    <source>
        <dbReference type="ARBA" id="ARBA00006478"/>
    </source>
</evidence>
<keyword evidence="3" id="KW-0808">Transferase</keyword>
<organism evidence="10 11">
    <name type="scientific">Cervus elaphus hippelaphus</name>
    <name type="common">European red deer</name>
    <dbReference type="NCBI Taxonomy" id="46360"/>
    <lineage>
        <taxon>Eukaryota</taxon>
        <taxon>Metazoa</taxon>
        <taxon>Chordata</taxon>
        <taxon>Craniata</taxon>
        <taxon>Vertebrata</taxon>
        <taxon>Euteleostomi</taxon>
        <taxon>Mammalia</taxon>
        <taxon>Eutheria</taxon>
        <taxon>Laurasiatheria</taxon>
        <taxon>Artiodactyla</taxon>
        <taxon>Ruminantia</taxon>
        <taxon>Pecora</taxon>
        <taxon>Cervidae</taxon>
        <taxon>Cervinae</taxon>
        <taxon>Cervus</taxon>
    </lineage>
</organism>
<keyword evidence="6" id="KW-0547">Nucleotide-binding</keyword>
<evidence type="ECO:0000256" key="2">
    <source>
        <dbReference type="ARBA" id="ARBA00013247"/>
    </source>
</evidence>
<gene>
    <name evidence="10" type="ORF">Celaphus_00017897</name>
</gene>
<dbReference type="GO" id="GO:0005737">
    <property type="term" value="C:cytoplasm"/>
    <property type="evidence" value="ECO:0007669"/>
    <property type="project" value="TreeGrafter"/>
</dbReference>
<dbReference type="PANTHER" id="PTHR10210:SF118">
    <property type="entry name" value="RIBOSE-PHOSPHATE PYROPHOSPHOKINASE 1"/>
    <property type="match status" value="1"/>
</dbReference>
<dbReference type="InterPro" id="IPR000836">
    <property type="entry name" value="PRTase_dom"/>
</dbReference>
<comment type="caution">
    <text evidence="10">The sequence shown here is derived from an EMBL/GenBank/DDBJ whole genome shotgun (WGS) entry which is preliminary data.</text>
</comment>
<comment type="similarity">
    <text evidence="1">Belongs to the ribose-phosphate pyrophosphokinase family.</text>
</comment>
<dbReference type="GO" id="GO:0004749">
    <property type="term" value="F:ribose phosphate diphosphokinase activity"/>
    <property type="evidence" value="ECO:0007669"/>
    <property type="project" value="UniProtKB-EC"/>
</dbReference>
<keyword evidence="7" id="KW-0418">Kinase</keyword>
<evidence type="ECO:0000256" key="7">
    <source>
        <dbReference type="ARBA" id="ARBA00022777"/>
    </source>
</evidence>
<dbReference type="CDD" id="cd06223">
    <property type="entry name" value="PRTases_typeI"/>
    <property type="match status" value="1"/>
</dbReference>
<name>A0A212C894_CEREH</name>
<dbReference type="GO" id="GO:0005524">
    <property type="term" value="F:ATP binding"/>
    <property type="evidence" value="ECO:0007669"/>
    <property type="project" value="UniProtKB-KW"/>
</dbReference>
<sequence>MTVSPDAAGAKRVTFTSDWWNMDFALIHREWRKATEGDCTVLVGDVKARVALLVDDMADTCGTICHSADKLLPWSCVYAVLTHGIFSGPAISHINNARFEAVEVTNTIPLEDKMKHCVKIQVIPVSMILAEAIRRIHSGESVSYLFSHIPLQ</sequence>
<dbReference type="PANTHER" id="PTHR10210">
    <property type="entry name" value="RIBOSE-PHOSPHATE DIPHOSPHOKINASE FAMILY MEMBER"/>
    <property type="match status" value="1"/>
</dbReference>
<evidence type="ECO:0000256" key="6">
    <source>
        <dbReference type="ARBA" id="ARBA00022741"/>
    </source>
</evidence>
<proteinExistence type="inferred from homology"/>
<dbReference type="InterPro" id="IPR029057">
    <property type="entry name" value="PRTase-like"/>
</dbReference>
<keyword evidence="4" id="KW-0479">Metal-binding</keyword>
<evidence type="ECO:0000313" key="11">
    <source>
        <dbReference type="Proteomes" id="UP000242450"/>
    </source>
</evidence>
<dbReference type="EMBL" id="MKHE01000025">
    <property type="protein sequence ID" value="OWK02198.1"/>
    <property type="molecule type" value="Genomic_DNA"/>
</dbReference>
<dbReference type="GO" id="GO:0016301">
    <property type="term" value="F:kinase activity"/>
    <property type="evidence" value="ECO:0007669"/>
    <property type="project" value="UniProtKB-KW"/>
</dbReference>
<evidence type="ECO:0000256" key="8">
    <source>
        <dbReference type="ARBA" id="ARBA00022840"/>
    </source>
</evidence>
<dbReference type="AlphaFoldDB" id="A0A212C894"/>
<dbReference type="Proteomes" id="UP000242450">
    <property type="component" value="Chromosome 25"/>
</dbReference>
<dbReference type="GO" id="GO:0000287">
    <property type="term" value="F:magnesium ion binding"/>
    <property type="evidence" value="ECO:0007669"/>
    <property type="project" value="InterPro"/>
</dbReference>